<evidence type="ECO:0000259" key="1">
    <source>
        <dbReference type="Pfam" id="PF03407"/>
    </source>
</evidence>
<dbReference type="PANTHER" id="PTHR47032">
    <property type="entry name" value="UDP-D-XYLOSE:L-FUCOSE ALPHA-1,3-D-XYLOSYLTRANSFERASE-RELATED"/>
    <property type="match status" value="1"/>
</dbReference>
<evidence type="ECO:0000313" key="2">
    <source>
        <dbReference type="EMBL" id="KAK2155434.1"/>
    </source>
</evidence>
<comment type="caution">
    <text evidence="2">The sequence shown here is derived from an EMBL/GenBank/DDBJ whole genome shotgun (WGS) entry which is preliminary data.</text>
</comment>
<dbReference type="GO" id="GO:0016757">
    <property type="term" value="F:glycosyltransferase activity"/>
    <property type="evidence" value="ECO:0007669"/>
    <property type="project" value="TreeGrafter"/>
</dbReference>
<gene>
    <name evidence="2" type="ORF">LSH36_240g00010</name>
</gene>
<dbReference type="GO" id="GO:0005794">
    <property type="term" value="C:Golgi apparatus"/>
    <property type="evidence" value="ECO:0007669"/>
    <property type="project" value="TreeGrafter"/>
</dbReference>
<accession>A0AAD9JLJ2</accession>
<proteinExistence type="predicted"/>
<evidence type="ECO:0000313" key="3">
    <source>
        <dbReference type="Proteomes" id="UP001208570"/>
    </source>
</evidence>
<protein>
    <recommendedName>
        <fullName evidence="1">Nucleotide-diphospho-sugar transferase domain-containing protein</fullName>
    </recommendedName>
</protein>
<dbReference type="InterPro" id="IPR052636">
    <property type="entry name" value="UDP-D-xylose:L-fucose_XylT"/>
</dbReference>
<dbReference type="EMBL" id="JAODUP010000240">
    <property type="protein sequence ID" value="KAK2155434.1"/>
    <property type="molecule type" value="Genomic_DNA"/>
</dbReference>
<reference evidence="2" key="1">
    <citation type="journal article" date="2023" name="Mol. Biol. Evol.">
        <title>Third-Generation Sequencing Reveals the Adaptive Role of the Epigenome in Three Deep-Sea Polychaetes.</title>
        <authorList>
            <person name="Perez M."/>
            <person name="Aroh O."/>
            <person name="Sun Y."/>
            <person name="Lan Y."/>
            <person name="Juniper S.K."/>
            <person name="Young C.R."/>
            <person name="Angers B."/>
            <person name="Qian P.Y."/>
        </authorList>
    </citation>
    <scope>NUCLEOTIDE SEQUENCE</scope>
    <source>
        <strain evidence="2">P08H-3</strain>
    </source>
</reference>
<sequence>MTEGTERLTSRLAKVDHYEFQSKLTAHASEEKIIILALVDKAFLDMTFNFYETSIQKFNITNYLFIASDHQACDTLLAKNIHCYVYMTDPNANKATIFRSFAFNQKMNIRTFLILDALKFGFTILHTDVDIIFLNNPLRDLYSSVDGDLACLSDTGSCNAGFVLHQAV</sequence>
<dbReference type="InterPro" id="IPR005069">
    <property type="entry name" value="Nucl-diP-sugar_transferase"/>
</dbReference>
<keyword evidence="3" id="KW-1185">Reference proteome</keyword>
<dbReference type="AlphaFoldDB" id="A0AAD9JLJ2"/>
<dbReference type="Pfam" id="PF03407">
    <property type="entry name" value="Nucleotid_trans"/>
    <property type="match status" value="1"/>
</dbReference>
<dbReference type="Proteomes" id="UP001208570">
    <property type="component" value="Unassembled WGS sequence"/>
</dbReference>
<dbReference type="PANTHER" id="PTHR47032:SF1">
    <property type="entry name" value="UDP-D-XYLOSE:L-FUCOSE ALPHA-1,3-D-XYLOSYLTRANSFERASE-RELATED"/>
    <property type="match status" value="1"/>
</dbReference>
<organism evidence="2 3">
    <name type="scientific">Paralvinella palmiformis</name>
    <dbReference type="NCBI Taxonomy" id="53620"/>
    <lineage>
        <taxon>Eukaryota</taxon>
        <taxon>Metazoa</taxon>
        <taxon>Spiralia</taxon>
        <taxon>Lophotrochozoa</taxon>
        <taxon>Annelida</taxon>
        <taxon>Polychaeta</taxon>
        <taxon>Sedentaria</taxon>
        <taxon>Canalipalpata</taxon>
        <taxon>Terebellida</taxon>
        <taxon>Terebelliformia</taxon>
        <taxon>Alvinellidae</taxon>
        <taxon>Paralvinella</taxon>
    </lineage>
</organism>
<feature type="domain" description="Nucleotide-diphospho-sugar transferase" evidence="1">
    <location>
        <begin position="60"/>
        <end position="154"/>
    </location>
</feature>
<name>A0AAD9JLJ2_9ANNE</name>